<reference evidence="1 2" key="1">
    <citation type="journal article" date="2018" name="Genome Announc.">
        <title>Complete genomes of two Megasphaera elsdenii strains, NCIMB 702410 and ATCC 25940.</title>
        <authorList>
            <person name="Hatmaker E.A."/>
            <person name="O'Dell K."/>
            <person name="Riley L.A."/>
            <person name="Klingeman D.M."/>
            <person name="Guss A.M."/>
        </authorList>
    </citation>
    <scope>NUCLEOTIDE SEQUENCE [LARGE SCALE GENOMIC DNA]</scope>
    <source>
        <strain evidence="1 2">NCIMB702410</strain>
    </source>
</reference>
<dbReference type="EMBL" id="CP027569">
    <property type="protein sequence ID" value="AVO26374.1"/>
    <property type="molecule type" value="Genomic_DNA"/>
</dbReference>
<dbReference type="RefSeq" id="WP_027895858.1">
    <property type="nucleotide sequence ID" value="NZ_CP027569.1"/>
</dbReference>
<evidence type="ECO:0008006" key="3">
    <source>
        <dbReference type="Google" id="ProtNLM"/>
    </source>
</evidence>
<dbReference type="Pfam" id="PF08890">
    <property type="entry name" value="Phage_TAC_5"/>
    <property type="match status" value="1"/>
</dbReference>
<sequence length="137" mass="15566">MNLVDALLAADADKITAKQTEDYEVKRLSKLLGVPFILHLQEIKFRRIKELQDMATKRKKGRAPEVDYMELAASCLAEGIANEEFNDPRVLKRFKATTKEDLFTKILTSGEVTKISEKIGDLSGMDKSEEEFEEVKN</sequence>
<dbReference type="Gene3D" id="3.30.2220.30">
    <property type="match status" value="1"/>
</dbReference>
<name>A0A2S0M4H8_MEGEL</name>
<gene>
    <name evidence="1" type="ORF">C6Y28_01330</name>
</gene>
<proteinExistence type="predicted"/>
<dbReference type="OrthoDB" id="1754272at2"/>
<dbReference type="AlphaFoldDB" id="A0A2S0M4H8"/>
<dbReference type="Proteomes" id="UP000238358">
    <property type="component" value="Chromosome"/>
</dbReference>
<protein>
    <recommendedName>
        <fullName evidence="3">Phage XkdN-like tail assembly chaperone protein, TAC</fullName>
    </recommendedName>
</protein>
<organism evidence="1 2">
    <name type="scientific">Megasphaera elsdenii</name>
    <dbReference type="NCBI Taxonomy" id="907"/>
    <lineage>
        <taxon>Bacteria</taxon>
        <taxon>Bacillati</taxon>
        <taxon>Bacillota</taxon>
        <taxon>Negativicutes</taxon>
        <taxon>Veillonellales</taxon>
        <taxon>Veillonellaceae</taxon>
        <taxon>Megasphaera</taxon>
    </lineage>
</organism>
<evidence type="ECO:0000313" key="1">
    <source>
        <dbReference type="EMBL" id="AVO26374.1"/>
    </source>
</evidence>
<evidence type="ECO:0000313" key="2">
    <source>
        <dbReference type="Proteomes" id="UP000238358"/>
    </source>
</evidence>
<dbReference type="InterPro" id="IPR038559">
    <property type="entry name" value="XkdN-like_sf"/>
</dbReference>
<dbReference type="InterPro" id="IPR014986">
    <property type="entry name" value="XkdN-like"/>
</dbReference>
<accession>A0A2S0M4H8</accession>